<dbReference type="AlphaFoldDB" id="A0A1M4YN41"/>
<sequence>MNTTEFINRIDQILKFHDLSASVFADTIGVQRSSISHLLAGRNKPSLEFVLKVVTSFPDVDLYWLLFGEGSFPKKAKAAPIEEPESKEVVKNEVSHADFPRSEAIDKIVIFYSDGSFKSYSEKGS</sequence>
<dbReference type="InterPro" id="IPR001387">
    <property type="entry name" value="Cro/C1-type_HTH"/>
</dbReference>
<dbReference type="EMBL" id="FQUX01000002">
    <property type="protein sequence ID" value="SHF07224.1"/>
    <property type="molecule type" value="Genomic_DNA"/>
</dbReference>
<dbReference type="InterPro" id="IPR010982">
    <property type="entry name" value="Lambda_DNA-bd_dom_sf"/>
</dbReference>
<dbReference type="Proteomes" id="UP000184406">
    <property type="component" value="Unassembled WGS sequence"/>
</dbReference>
<dbReference type="Gene3D" id="1.10.260.40">
    <property type="entry name" value="lambda repressor-like DNA-binding domains"/>
    <property type="match status" value="1"/>
</dbReference>
<dbReference type="RefSeq" id="WP_317043187.1">
    <property type="nucleotide sequence ID" value="NZ_FQUX01000002.1"/>
</dbReference>
<evidence type="ECO:0000313" key="3">
    <source>
        <dbReference type="Proteomes" id="UP000184406"/>
    </source>
</evidence>
<dbReference type="SMART" id="SM00530">
    <property type="entry name" value="HTH_XRE"/>
    <property type="match status" value="1"/>
</dbReference>
<dbReference type="SUPFAM" id="SSF47413">
    <property type="entry name" value="lambda repressor-like DNA-binding domains"/>
    <property type="match status" value="1"/>
</dbReference>
<dbReference type="GO" id="GO:0003677">
    <property type="term" value="F:DNA binding"/>
    <property type="evidence" value="ECO:0007669"/>
    <property type="project" value="UniProtKB-KW"/>
</dbReference>
<protein>
    <submittedName>
        <fullName evidence="2">DNA-binding transcriptional regulator, XRE-family HTH domain</fullName>
    </submittedName>
</protein>
<keyword evidence="3" id="KW-1185">Reference proteome</keyword>
<gene>
    <name evidence="2" type="ORF">SAMN03080594_102511</name>
</gene>
<evidence type="ECO:0000259" key="1">
    <source>
        <dbReference type="PROSITE" id="PS50943"/>
    </source>
</evidence>
<evidence type="ECO:0000313" key="2">
    <source>
        <dbReference type="EMBL" id="SHF07224.1"/>
    </source>
</evidence>
<feature type="domain" description="HTH cro/C1-type" evidence="1">
    <location>
        <begin position="10"/>
        <end position="65"/>
    </location>
</feature>
<reference evidence="3" key="1">
    <citation type="submission" date="2016-11" db="EMBL/GenBank/DDBJ databases">
        <authorList>
            <person name="Varghese N."/>
            <person name="Submissions S."/>
        </authorList>
    </citation>
    <scope>NUCLEOTIDE SEQUENCE [LARGE SCALE GENOMIC DNA]</scope>
    <source>
        <strain evidence="3">DSM 17539</strain>
    </source>
</reference>
<proteinExistence type="predicted"/>
<dbReference type="PROSITE" id="PS50943">
    <property type="entry name" value="HTH_CROC1"/>
    <property type="match status" value="1"/>
</dbReference>
<keyword evidence="2" id="KW-0238">DNA-binding</keyword>
<dbReference type="Pfam" id="PF01381">
    <property type="entry name" value="HTH_3"/>
    <property type="match status" value="1"/>
</dbReference>
<name>A0A1M4YN41_9FLAO</name>
<organism evidence="2 3">
    <name type="scientific">Arenibacter palladensis</name>
    <dbReference type="NCBI Taxonomy" id="237373"/>
    <lineage>
        <taxon>Bacteria</taxon>
        <taxon>Pseudomonadati</taxon>
        <taxon>Bacteroidota</taxon>
        <taxon>Flavobacteriia</taxon>
        <taxon>Flavobacteriales</taxon>
        <taxon>Flavobacteriaceae</taxon>
        <taxon>Arenibacter</taxon>
    </lineage>
</organism>
<dbReference type="CDD" id="cd00093">
    <property type="entry name" value="HTH_XRE"/>
    <property type="match status" value="1"/>
</dbReference>
<accession>A0A1M4YN41</accession>